<dbReference type="EMBL" id="CP003382">
    <property type="protein sequence ID" value="AFZ68250.1"/>
    <property type="molecule type" value="Genomic_DNA"/>
</dbReference>
<dbReference type="AlphaFoldDB" id="L0A5F4"/>
<dbReference type="RefSeq" id="WP_015236552.1">
    <property type="nucleotide sequence ID" value="NC_019793.1"/>
</dbReference>
<dbReference type="Proteomes" id="UP000010467">
    <property type="component" value="Chromosome"/>
</dbReference>
<keyword evidence="2" id="KW-1185">Reference proteome</keyword>
<protein>
    <submittedName>
        <fullName evidence="1">Uncharacterized protein</fullName>
    </submittedName>
</protein>
<evidence type="ECO:0000313" key="1">
    <source>
        <dbReference type="EMBL" id="AFZ68250.1"/>
    </source>
</evidence>
<organism evidence="1 2">
    <name type="scientific">Deinococcus peraridilitoris (strain DSM 19664 / LMG 22246 / CIP 109416 / KR-200)</name>
    <dbReference type="NCBI Taxonomy" id="937777"/>
    <lineage>
        <taxon>Bacteria</taxon>
        <taxon>Thermotogati</taxon>
        <taxon>Deinococcota</taxon>
        <taxon>Deinococci</taxon>
        <taxon>Deinococcales</taxon>
        <taxon>Deinococcaceae</taxon>
        <taxon>Deinococcus</taxon>
    </lineage>
</organism>
<dbReference type="KEGG" id="dpd:Deipe_2786"/>
<dbReference type="PATRIC" id="fig|937777.3.peg.2801"/>
<dbReference type="HOGENOM" id="CLU_2245528_0_0_0"/>
<dbReference type="STRING" id="937777.Deipe_2786"/>
<dbReference type="OrthoDB" id="9947633at2"/>
<gene>
    <name evidence="1" type="ordered locus">Deipe_2786</name>
</gene>
<sequence length="104" mass="11070">MLELRTQHFTLYALGVADEPELAGAGSVDVLVELQGGERFAGTVRTLGSLDSELTAQAFVPVTDSLIVRDLTAQGLVDAVAALLAEDALDEIFLEVLEEIQVEV</sequence>
<evidence type="ECO:0000313" key="2">
    <source>
        <dbReference type="Proteomes" id="UP000010467"/>
    </source>
</evidence>
<name>L0A5F4_DEIPD</name>
<reference evidence="2" key="1">
    <citation type="submission" date="2012-03" db="EMBL/GenBank/DDBJ databases">
        <title>Complete sequence of chromosome of Deinococcus peraridilitoris DSM 19664.</title>
        <authorList>
            <person name="Lucas S."/>
            <person name="Copeland A."/>
            <person name="Lapidus A."/>
            <person name="Glavina del Rio T."/>
            <person name="Dalin E."/>
            <person name="Tice H."/>
            <person name="Bruce D."/>
            <person name="Goodwin L."/>
            <person name="Pitluck S."/>
            <person name="Peters L."/>
            <person name="Mikhailova N."/>
            <person name="Lu M."/>
            <person name="Kyrpides N."/>
            <person name="Mavromatis K."/>
            <person name="Ivanova N."/>
            <person name="Brettin T."/>
            <person name="Detter J.C."/>
            <person name="Han C."/>
            <person name="Larimer F."/>
            <person name="Land M."/>
            <person name="Hauser L."/>
            <person name="Markowitz V."/>
            <person name="Cheng J.-F."/>
            <person name="Hugenholtz P."/>
            <person name="Woyke T."/>
            <person name="Wu D."/>
            <person name="Pukall R."/>
            <person name="Steenblock K."/>
            <person name="Brambilla E."/>
            <person name="Klenk H.-P."/>
            <person name="Eisen J.A."/>
        </authorList>
    </citation>
    <scope>NUCLEOTIDE SEQUENCE [LARGE SCALE GENOMIC DNA]</scope>
    <source>
        <strain evidence="2">DSM 19664 / LMG 22246 / CIP 109416 / KR-200</strain>
    </source>
</reference>
<proteinExistence type="predicted"/>
<accession>L0A5F4</accession>